<dbReference type="InterPro" id="IPR029058">
    <property type="entry name" value="AB_hydrolase_fold"/>
</dbReference>
<feature type="domain" description="AB hydrolase-1" evidence="1">
    <location>
        <begin position="135"/>
        <end position="393"/>
    </location>
</feature>
<gene>
    <name evidence="2" type="ORF">DFR46_1766</name>
</gene>
<evidence type="ECO:0000259" key="1">
    <source>
        <dbReference type="Pfam" id="PF12697"/>
    </source>
</evidence>
<organism evidence="2 3">
    <name type="scientific">Parasphingopyxis lamellibrachiae</name>
    <dbReference type="NCBI Taxonomy" id="680125"/>
    <lineage>
        <taxon>Bacteria</taxon>
        <taxon>Pseudomonadati</taxon>
        <taxon>Pseudomonadota</taxon>
        <taxon>Alphaproteobacteria</taxon>
        <taxon>Sphingomonadales</taxon>
        <taxon>Sphingomonadaceae</taxon>
        <taxon>Parasphingopyxis</taxon>
    </lineage>
</organism>
<sequence length="439" mass="48261">MKTDMSYRHLVRLKAGFFLPFFGLLMACAHHPQVRASCDLGIYGNEREIAVVYDREMEPGERTTRYTFVDGRRGVIGDAEAALQCVDGQWQTTPRAALREIQTVETDTVFRSGELNLAGRLIEPVREADHARPLVVFVHGSESTPTVGNSYYPLLLAAQGVSVFVYDKRGTGQSEGSYTQNFELLASDVVAAAAEARRLATGRYERFGLFGGSQGGWVAPLAANRAGAEFLVIGFGLVLSPLEEDAEQVYDELRRAGYGEDVLADARAVTRATGEIVGSHFTSGFEALVEVKARFGGEVWFQSIEGEFTGDILRASETGLRRGVAGDFEDSGVLWRHDPIAVLRTITVPQLWVIAANDTAAPGLVTQERLASLQAEGFPITTALYPNTDHGMVEFEQLPDGSRRYTQFTEGYFRLIADTMLDIRSPPYGRADIRMPIED</sequence>
<dbReference type="PANTHER" id="PTHR43265:SF1">
    <property type="entry name" value="ESTERASE ESTD"/>
    <property type="match status" value="1"/>
</dbReference>
<evidence type="ECO:0000313" key="2">
    <source>
        <dbReference type="EMBL" id="RED16737.1"/>
    </source>
</evidence>
<dbReference type="Proteomes" id="UP000256310">
    <property type="component" value="Unassembled WGS sequence"/>
</dbReference>
<dbReference type="GO" id="GO:0052689">
    <property type="term" value="F:carboxylic ester hydrolase activity"/>
    <property type="evidence" value="ECO:0007669"/>
    <property type="project" value="TreeGrafter"/>
</dbReference>
<dbReference type="EMBL" id="QRDP01000004">
    <property type="protein sequence ID" value="RED16737.1"/>
    <property type="molecule type" value="Genomic_DNA"/>
</dbReference>
<protein>
    <recommendedName>
        <fullName evidence="1">AB hydrolase-1 domain-containing protein</fullName>
    </recommendedName>
</protein>
<accession>A0A3D9FGR2</accession>
<evidence type="ECO:0000313" key="3">
    <source>
        <dbReference type="Proteomes" id="UP000256310"/>
    </source>
</evidence>
<dbReference type="Gene3D" id="3.40.50.1820">
    <property type="entry name" value="alpha/beta hydrolase"/>
    <property type="match status" value="1"/>
</dbReference>
<dbReference type="SUPFAM" id="SSF53474">
    <property type="entry name" value="alpha/beta-Hydrolases"/>
    <property type="match status" value="1"/>
</dbReference>
<dbReference type="AlphaFoldDB" id="A0A3D9FGR2"/>
<dbReference type="PROSITE" id="PS51257">
    <property type="entry name" value="PROKAR_LIPOPROTEIN"/>
    <property type="match status" value="1"/>
</dbReference>
<proteinExistence type="predicted"/>
<reference evidence="2 3" key="1">
    <citation type="submission" date="2018-07" db="EMBL/GenBank/DDBJ databases">
        <title>Genomic Encyclopedia of Type Strains, Phase IV (KMG-IV): sequencing the most valuable type-strain genomes for metagenomic binning, comparative biology and taxonomic classification.</title>
        <authorList>
            <person name="Goeker M."/>
        </authorList>
    </citation>
    <scope>NUCLEOTIDE SEQUENCE [LARGE SCALE GENOMIC DNA]</scope>
    <source>
        <strain evidence="2 3">DSM 26725</strain>
    </source>
</reference>
<comment type="caution">
    <text evidence="2">The sequence shown here is derived from an EMBL/GenBank/DDBJ whole genome shotgun (WGS) entry which is preliminary data.</text>
</comment>
<name>A0A3D9FGR2_9SPHN</name>
<keyword evidence="3" id="KW-1185">Reference proteome</keyword>
<dbReference type="PANTHER" id="PTHR43265">
    <property type="entry name" value="ESTERASE ESTD"/>
    <property type="match status" value="1"/>
</dbReference>
<dbReference type="InterPro" id="IPR053145">
    <property type="entry name" value="AB_hydrolase_Est10"/>
</dbReference>
<dbReference type="InterPro" id="IPR000073">
    <property type="entry name" value="AB_hydrolase_1"/>
</dbReference>
<dbReference type="Pfam" id="PF12697">
    <property type="entry name" value="Abhydrolase_6"/>
    <property type="match status" value="1"/>
</dbReference>